<dbReference type="AlphaFoldDB" id="A0A8J9S8P8"/>
<dbReference type="Gene3D" id="3.40.630.30">
    <property type="match status" value="1"/>
</dbReference>
<reference evidence="1" key="1">
    <citation type="submission" date="2022-02" db="EMBL/GenBank/DDBJ databases">
        <authorList>
            <person name="Giguere J D."/>
        </authorList>
    </citation>
    <scope>NUCLEOTIDE SEQUENCE</scope>
    <source>
        <strain evidence="1">CCAP 1055/1</strain>
    </source>
</reference>
<dbReference type="EMBL" id="OU594943">
    <property type="protein sequence ID" value="CAG9285466.1"/>
    <property type="molecule type" value="Genomic_DNA"/>
</dbReference>
<dbReference type="Proteomes" id="UP000836788">
    <property type="component" value="Chromosome 2"/>
</dbReference>
<protein>
    <submittedName>
        <fullName evidence="1">Uncharacterized protein</fullName>
    </submittedName>
</protein>
<name>A0A8J9S8P8_PHATR</name>
<proteinExistence type="predicted"/>
<sequence length="346" mass="37966">MSGADALAAASAIAAETLVIVRHADSTTDDPSATLGADADQDSDGVYTAAGIPTEGGFVTYLGPSRQEWERFSKGAYAQEYGIIQEIRKAGYSIPIALEEQEDDDVVTAEDEERLSKIPKIDKVTDTLPGLEDTEQAENEDRFTKLLIHTNHGSAAEPVAELCFAVGTVFLRCRSIEDRNPLRRIVDTAYRTIELPHARVTIPFSNESLEQEYQLQAVTGGSIEDLVTRLELFHHGKVVSQCVCTYRTSTRRMSGPTIVGMETAKEWRGRGLASALLEATALYYTRLFRSVPVPEKGAPVRIFVDTAANPSAYAWFRQRGFFRGHGDTEGELSVPLGNYKANVTDL</sequence>
<gene>
    <name evidence="1" type="ORF">PTTT1_LOCUS29166</name>
</gene>
<dbReference type="InterPro" id="IPR016181">
    <property type="entry name" value="Acyl_CoA_acyltransferase"/>
</dbReference>
<accession>A0A8J9S8P8</accession>
<dbReference type="SUPFAM" id="SSF55729">
    <property type="entry name" value="Acyl-CoA N-acyltransferases (Nat)"/>
    <property type="match status" value="1"/>
</dbReference>
<organism evidence="1">
    <name type="scientific">Phaeodactylum tricornutum</name>
    <name type="common">Diatom</name>
    <dbReference type="NCBI Taxonomy" id="2850"/>
    <lineage>
        <taxon>Eukaryota</taxon>
        <taxon>Sar</taxon>
        <taxon>Stramenopiles</taxon>
        <taxon>Ochrophyta</taxon>
        <taxon>Bacillariophyta</taxon>
        <taxon>Bacillariophyceae</taxon>
        <taxon>Bacillariophycidae</taxon>
        <taxon>Naviculales</taxon>
        <taxon>Phaeodactylaceae</taxon>
        <taxon>Phaeodactylum</taxon>
    </lineage>
</organism>
<evidence type="ECO:0000313" key="1">
    <source>
        <dbReference type="EMBL" id="CAG9285466.1"/>
    </source>
</evidence>